<gene>
    <name evidence="1" type="ORF">OXX778_LOCUS6713</name>
</gene>
<name>A0A813SX16_9BILA</name>
<comment type="caution">
    <text evidence="1">The sequence shown here is derived from an EMBL/GenBank/DDBJ whole genome shotgun (WGS) entry which is preliminary data.</text>
</comment>
<evidence type="ECO:0000313" key="1">
    <source>
        <dbReference type="EMBL" id="CAF0805859.1"/>
    </source>
</evidence>
<evidence type="ECO:0000313" key="2">
    <source>
        <dbReference type="Proteomes" id="UP000663879"/>
    </source>
</evidence>
<keyword evidence="2" id="KW-1185">Reference proteome</keyword>
<reference evidence="1" key="1">
    <citation type="submission" date="2021-02" db="EMBL/GenBank/DDBJ databases">
        <authorList>
            <person name="Nowell W R."/>
        </authorList>
    </citation>
    <scope>NUCLEOTIDE SEQUENCE</scope>
    <source>
        <strain evidence="1">Ploen Becks lab</strain>
    </source>
</reference>
<organism evidence="1 2">
    <name type="scientific">Brachionus calyciflorus</name>
    <dbReference type="NCBI Taxonomy" id="104777"/>
    <lineage>
        <taxon>Eukaryota</taxon>
        <taxon>Metazoa</taxon>
        <taxon>Spiralia</taxon>
        <taxon>Gnathifera</taxon>
        <taxon>Rotifera</taxon>
        <taxon>Eurotatoria</taxon>
        <taxon>Monogononta</taxon>
        <taxon>Pseudotrocha</taxon>
        <taxon>Ploima</taxon>
        <taxon>Brachionidae</taxon>
        <taxon>Brachionus</taxon>
    </lineage>
</organism>
<dbReference type="Proteomes" id="UP000663879">
    <property type="component" value="Unassembled WGS sequence"/>
</dbReference>
<protein>
    <submittedName>
        <fullName evidence="1">Uncharacterized protein</fullName>
    </submittedName>
</protein>
<sequence length="165" mass="18772">MTTDFSDSSHFTDSTDLFSESSDYFSQTENSDLPTVFDESTFASDFISTDFVTGSTFFSSEINITSDFYTKEFNDLSTDSTNFSSDFLITTIEESTHVSKNFNEFIDNTKINDDIYISSFTIKDSTVFDYDLSSRYTIPNFSTIYDESTFSMNYTTDNSDITDSV</sequence>
<proteinExistence type="predicted"/>
<accession>A0A813SX16</accession>
<dbReference type="AlphaFoldDB" id="A0A813SX16"/>
<dbReference type="EMBL" id="CAJNOC010000810">
    <property type="protein sequence ID" value="CAF0805859.1"/>
    <property type="molecule type" value="Genomic_DNA"/>
</dbReference>